<comment type="caution">
    <text evidence="8">The sequence shown here is derived from an EMBL/GenBank/DDBJ whole genome shotgun (WGS) entry which is preliminary data.</text>
</comment>
<evidence type="ECO:0000256" key="7">
    <source>
        <dbReference type="RuleBase" id="RU003330"/>
    </source>
</evidence>
<gene>
    <name evidence="8" type="primary">URA6_3</name>
    <name evidence="8" type="ORF">Tsubulata_035524</name>
</gene>
<keyword evidence="5 7" id="KW-0418">Kinase</keyword>
<evidence type="ECO:0000256" key="1">
    <source>
        <dbReference type="ARBA" id="ARBA00007220"/>
    </source>
</evidence>
<dbReference type="Gene3D" id="3.40.50.300">
    <property type="entry name" value="P-loop containing nucleotide triphosphate hydrolases"/>
    <property type="match status" value="1"/>
</dbReference>
<keyword evidence="3 7" id="KW-0808">Transferase</keyword>
<evidence type="ECO:0000256" key="4">
    <source>
        <dbReference type="ARBA" id="ARBA00022741"/>
    </source>
</evidence>
<dbReference type="EMBL" id="JAKUCV010000852">
    <property type="protein sequence ID" value="KAJ4848642.1"/>
    <property type="molecule type" value="Genomic_DNA"/>
</dbReference>
<dbReference type="Pfam" id="PF00406">
    <property type="entry name" value="ADK"/>
    <property type="match status" value="1"/>
</dbReference>
<dbReference type="InterPro" id="IPR027417">
    <property type="entry name" value="P-loop_NTPase"/>
</dbReference>
<evidence type="ECO:0000313" key="9">
    <source>
        <dbReference type="Proteomes" id="UP001141552"/>
    </source>
</evidence>
<dbReference type="GO" id="GO:0005524">
    <property type="term" value="F:ATP binding"/>
    <property type="evidence" value="ECO:0007669"/>
    <property type="project" value="InterPro"/>
</dbReference>
<dbReference type="PRINTS" id="PR00094">
    <property type="entry name" value="ADENYLTKNASE"/>
</dbReference>
<dbReference type="OrthoDB" id="1922889at2759"/>
<dbReference type="GO" id="GO:0004017">
    <property type="term" value="F:AMP kinase activity"/>
    <property type="evidence" value="ECO:0007669"/>
    <property type="project" value="UniProtKB-EC"/>
</dbReference>
<comment type="similarity">
    <text evidence="1 7">Belongs to the adenylate kinase family.</text>
</comment>
<dbReference type="InterPro" id="IPR000850">
    <property type="entry name" value="Adenylat/UMP-CMP_kin"/>
</dbReference>
<sequence length="92" mass="10688">MKIEPALVLFFHCPEEELTRRLLNRNQGRIDDNIDTIPKRLKVYFESTLPVIHHYSSNGKIDAGRSIDEVFEEVKRVFLQLECGIMGNSVKE</sequence>
<dbReference type="SUPFAM" id="SSF52540">
    <property type="entry name" value="P-loop containing nucleoside triphosphate hydrolases"/>
    <property type="match status" value="1"/>
</dbReference>
<proteinExistence type="inferred from homology"/>
<protein>
    <recommendedName>
        <fullName evidence="2">adenylate kinase</fullName>
        <ecNumber evidence="2">2.7.4.3</ecNumber>
    </recommendedName>
    <alternativeName>
        <fullName evidence="6">ATP:AMP phosphotransferase</fullName>
    </alternativeName>
</protein>
<organism evidence="8 9">
    <name type="scientific">Turnera subulata</name>
    <dbReference type="NCBI Taxonomy" id="218843"/>
    <lineage>
        <taxon>Eukaryota</taxon>
        <taxon>Viridiplantae</taxon>
        <taxon>Streptophyta</taxon>
        <taxon>Embryophyta</taxon>
        <taxon>Tracheophyta</taxon>
        <taxon>Spermatophyta</taxon>
        <taxon>Magnoliopsida</taxon>
        <taxon>eudicotyledons</taxon>
        <taxon>Gunneridae</taxon>
        <taxon>Pentapetalae</taxon>
        <taxon>rosids</taxon>
        <taxon>fabids</taxon>
        <taxon>Malpighiales</taxon>
        <taxon>Passifloraceae</taxon>
        <taxon>Turnera</taxon>
    </lineage>
</organism>
<dbReference type="Proteomes" id="UP001141552">
    <property type="component" value="Unassembled WGS sequence"/>
</dbReference>
<dbReference type="EC" id="2.7.4.3" evidence="2"/>
<name>A0A9Q0JPS5_9ROSI</name>
<reference evidence="8" key="1">
    <citation type="submission" date="2022-02" db="EMBL/GenBank/DDBJ databases">
        <authorList>
            <person name="Henning P.M."/>
            <person name="McCubbin A.G."/>
            <person name="Shore J.S."/>
        </authorList>
    </citation>
    <scope>NUCLEOTIDE SEQUENCE</scope>
    <source>
        <strain evidence="8">F60SS</strain>
        <tissue evidence="8">Leaves</tissue>
    </source>
</reference>
<evidence type="ECO:0000256" key="3">
    <source>
        <dbReference type="ARBA" id="ARBA00022679"/>
    </source>
</evidence>
<accession>A0A9Q0JPS5</accession>
<dbReference type="PANTHER" id="PTHR23359">
    <property type="entry name" value="NUCLEOTIDE KINASE"/>
    <property type="match status" value="1"/>
</dbReference>
<evidence type="ECO:0000313" key="8">
    <source>
        <dbReference type="EMBL" id="KAJ4848642.1"/>
    </source>
</evidence>
<evidence type="ECO:0000256" key="5">
    <source>
        <dbReference type="ARBA" id="ARBA00022777"/>
    </source>
</evidence>
<reference evidence="8" key="2">
    <citation type="journal article" date="2023" name="Plants (Basel)">
        <title>Annotation of the Turnera subulata (Passifloraceae) Draft Genome Reveals the S-Locus Evolved after the Divergence of Turneroideae from Passifloroideae in a Stepwise Manner.</title>
        <authorList>
            <person name="Henning P.M."/>
            <person name="Roalson E.H."/>
            <person name="Mir W."/>
            <person name="McCubbin A.G."/>
            <person name="Shore J.S."/>
        </authorList>
    </citation>
    <scope>NUCLEOTIDE SEQUENCE</scope>
    <source>
        <strain evidence="8">F60SS</strain>
    </source>
</reference>
<keyword evidence="4" id="KW-0547">Nucleotide-binding</keyword>
<evidence type="ECO:0000256" key="6">
    <source>
        <dbReference type="ARBA" id="ARBA00031517"/>
    </source>
</evidence>
<keyword evidence="9" id="KW-1185">Reference proteome</keyword>
<dbReference type="AlphaFoldDB" id="A0A9Q0JPS5"/>
<evidence type="ECO:0000256" key="2">
    <source>
        <dbReference type="ARBA" id="ARBA00012955"/>
    </source>
</evidence>